<keyword evidence="1" id="KW-0472">Membrane</keyword>
<organism evidence="2 3">
    <name type="scientific">Pseudonocardia abyssalis</name>
    <dbReference type="NCBI Taxonomy" id="2792008"/>
    <lineage>
        <taxon>Bacteria</taxon>
        <taxon>Bacillati</taxon>
        <taxon>Actinomycetota</taxon>
        <taxon>Actinomycetes</taxon>
        <taxon>Pseudonocardiales</taxon>
        <taxon>Pseudonocardiaceae</taxon>
        <taxon>Pseudonocardia</taxon>
    </lineage>
</organism>
<dbReference type="InterPro" id="IPR011701">
    <property type="entry name" value="MFS"/>
</dbReference>
<dbReference type="InterPro" id="IPR053160">
    <property type="entry name" value="MFS_DHA3_Transporter"/>
</dbReference>
<sequence length="370" mass="36734">MLGWALLSDAVALYPLYALLFSDTGLSDAEISLLFATWSVVGIVAEVPTGALADRFSRRTSLVASGVLQAAGFALWTAAPGFGAFAAGFVLWGLGGVLASGAQEALLYDGLAAAGAEQHYAGVNGRISAAELAGQVPAAGLATLLFPPGGYALVGWVSVATCLAAALVASTIPEAPRTGGTDGDEPGYLATLRGGLRIAASRPGVPGVVAAAALATSIDGVEEYFPLIVAAWGVPVALVPVADLPIVLGGIVGAALAGRATGLRAGWLAALLAVSMLVFAGAGLVAKPVGIVGVVLFYGGYRAVLAVTDARMQDRIDSSSRATVTSVAGMGADVATIGLYALWAGGGIAGVAAFGLVLAVLLPLLLRARP</sequence>
<feature type="transmembrane region" description="Helical" evidence="1">
    <location>
        <begin position="291"/>
        <end position="310"/>
    </location>
</feature>
<feature type="transmembrane region" description="Helical" evidence="1">
    <location>
        <begin position="224"/>
        <end position="253"/>
    </location>
</feature>
<keyword evidence="1" id="KW-1133">Transmembrane helix</keyword>
<evidence type="ECO:0000256" key="1">
    <source>
        <dbReference type="SAM" id="Phobius"/>
    </source>
</evidence>
<feature type="transmembrane region" description="Helical" evidence="1">
    <location>
        <begin position="265"/>
        <end position="285"/>
    </location>
</feature>
<feature type="transmembrane region" description="Helical" evidence="1">
    <location>
        <begin position="199"/>
        <end position="218"/>
    </location>
</feature>
<proteinExistence type="predicted"/>
<evidence type="ECO:0000313" key="3">
    <source>
        <dbReference type="Proteomes" id="UP000694287"/>
    </source>
</evidence>
<reference evidence="2 3" key="1">
    <citation type="submission" date="2020-11" db="EMBL/GenBank/DDBJ databases">
        <title>Pseudonocardia abyssalis sp. nov. and Pseudonocardia oceani sp. nov., description and phylogenomic analysis of two novel actinomycetes isolated from the deep Southern Ocean.</title>
        <authorList>
            <person name="Parra J."/>
        </authorList>
    </citation>
    <scope>NUCLEOTIDE SEQUENCE [LARGE SCALE GENOMIC DNA]</scope>
    <source>
        <strain evidence="2 3">KRD-168</strain>
    </source>
</reference>
<name>A0ABS6UZE0_9PSEU</name>
<feature type="transmembrane region" description="Helical" evidence="1">
    <location>
        <begin position="73"/>
        <end position="94"/>
    </location>
</feature>
<dbReference type="PANTHER" id="PTHR23530:SF1">
    <property type="entry name" value="PERMEASE, MAJOR FACILITATOR SUPERFAMILY-RELATED"/>
    <property type="match status" value="1"/>
</dbReference>
<comment type="caution">
    <text evidence="2">The sequence shown here is derived from an EMBL/GenBank/DDBJ whole genome shotgun (WGS) entry which is preliminary data.</text>
</comment>
<accession>A0ABS6UZE0</accession>
<feature type="transmembrane region" description="Helical" evidence="1">
    <location>
        <begin position="34"/>
        <end position="53"/>
    </location>
</feature>
<dbReference type="PANTHER" id="PTHR23530">
    <property type="entry name" value="TRANSPORT PROTEIN-RELATED"/>
    <property type="match status" value="1"/>
</dbReference>
<keyword evidence="1" id="KW-0812">Transmembrane</keyword>
<feature type="transmembrane region" description="Helical" evidence="1">
    <location>
        <begin position="150"/>
        <end position="169"/>
    </location>
</feature>
<dbReference type="Proteomes" id="UP000694287">
    <property type="component" value="Unassembled WGS sequence"/>
</dbReference>
<dbReference type="Pfam" id="PF07690">
    <property type="entry name" value="MFS_1"/>
    <property type="match status" value="1"/>
</dbReference>
<gene>
    <name evidence="2" type="ORF">I4I81_22880</name>
</gene>
<keyword evidence="3" id="KW-1185">Reference proteome</keyword>
<dbReference type="EMBL" id="JADQDK010000001">
    <property type="protein sequence ID" value="MBW0137084.1"/>
    <property type="molecule type" value="Genomic_DNA"/>
</dbReference>
<protein>
    <submittedName>
        <fullName evidence="2">MFS transporter</fullName>
    </submittedName>
</protein>
<dbReference type="RefSeq" id="WP_218616330.1">
    <property type="nucleotide sequence ID" value="NZ_JADQDK010000001.1"/>
</dbReference>
<feature type="transmembrane region" description="Helical" evidence="1">
    <location>
        <begin position="348"/>
        <end position="366"/>
    </location>
</feature>
<evidence type="ECO:0000313" key="2">
    <source>
        <dbReference type="EMBL" id="MBW0137084.1"/>
    </source>
</evidence>